<reference evidence="2" key="1">
    <citation type="journal article" date="2022" name="bioRxiv">
        <title>Sequencing and chromosome-scale assembly of the giantPleurodeles waltlgenome.</title>
        <authorList>
            <person name="Brown T."/>
            <person name="Elewa A."/>
            <person name="Iarovenko S."/>
            <person name="Subramanian E."/>
            <person name="Araus A.J."/>
            <person name="Petzold A."/>
            <person name="Susuki M."/>
            <person name="Suzuki K.-i.T."/>
            <person name="Hayashi T."/>
            <person name="Toyoda A."/>
            <person name="Oliveira C."/>
            <person name="Osipova E."/>
            <person name="Leigh N.D."/>
            <person name="Simon A."/>
            <person name="Yun M.H."/>
        </authorList>
    </citation>
    <scope>NUCLEOTIDE SEQUENCE</scope>
    <source>
        <strain evidence="2">20211129_DDA</strain>
        <tissue evidence="2">Liver</tissue>
    </source>
</reference>
<organism evidence="2 3">
    <name type="scientific">Pleurodeles waltl</name>
    <name type="common">Iberian ribbed newt</name>
    <dbReference type="NCBI Taxonomy" id="8319"/>
    <lineage>
        <taxon>Eukaryota</taxon>
        <taxon>Metazoa</taxon>
        <taxon>Chordata</taxon>
        <taxon>Craniata</taxon>
        <taxon>Vertebrata</taxon>
        <taxon>Euteleostomi</taxon>
        <taxon>Amphibia</taxon>
        <taxon>Batrachia</taxon>
        <taxon>Caudata</taxon>
        <taxon>Salamandroidea</taxon>
        <taxon>Salamandridae</taxon>
        <taxon>Pleurodelinae</taxon>
        <taxon>Pleurodeles</taxon>
    </lineage>
</organism>
<name>A0AAV7QDK1_PLEWA</name>
<gene>
    <name evidence="2" type="ORF">NDU88_004092</name>
</gene>
<evidence type="ECO:0000313" key="2">
    <source>
        <dbReference type="EMBL" id="KAJ1137694.1"/>
    </source>
</evidence>
<accession>A0AAV7QDK1</accession>
<feature type="region of interest" description="Disordered" evidence="1">
    <location>
        <begin position="43"/>
        <end position="66"/>
    </location>
</feature>
<evidence type="ECO:0000256" key="1">
    <source>
        <dbReference type="SAM" id="MobiDB-lite"/>
    </source>
</evidence>
<keyword evidence="3" id="KW-1185">Reference proteome</keyword>
<feature type="non-terminal residue" evidence="2">
    <location>
        <position position="66"/>
    </location>
</feature>
<dbReference type="EMBL" id="JANPWB010000010">
    <property type="protein sequence ID" value="KAJ1137694.1"/>
    <property type="molecule type" value="Genomic_DNA"/>
</dbReference>
<dbReference type="Proteomes" id="UP001066276">
    <property type="component" value="Chromosome 6"/>
</dbReference>
<sequence length="66" mass="7661">TQGEEEGNIVGGSRGRRRCQCHHQCRCWQICWPHLTDHHCRGQRQHQYTIHGSSPGGRTGRSRDRL</sequence>
<evidence type="ECO:0000313" key="3">
    <source>
        <dbReference type="Proteomes" id="UP001066276"/>
    </source>
</evidence>
<dbReference type="AlphaFoldDB" id="A0AAV7QDK1"/>
<protein>
    <submittedName>
        <fullName evidence="2">Uncharacterized protein</fullName>
    </submittedName>
</protein>
<feature type="non-terminal residue" evidence="2">
    <location>
        <position position="1"/>
    </location>
</feature>
<proteinExistence type="predicted"/>
<comment type="caution">
    <text evidence="2">The sequence shown here is derived from an EMBL/GenBank/DDBJ whole genome shotgun (WGS) entry which is preliminary data.</text>
</comment>